<accession>A0ABS6HHM4</accession>
<comment type="caution">
    <text evidence="1">The sequence shown here is derived from an EMBL/GenBank/DDBJ whole genome shotgun (WGS) entry which is preliminary data.</text>
</comment>
<evidence type="ECO:0000313" key="2">
    <source>
        <dbReference type="Proteomes" id="UP000689967"/>
    </source>
</evidence>
<protein>
    <submittedName>
        <fullName evidence="1">Major capsid protein</fullName>
    </submittedName>
</protein>
<gene>
    <name evidence="1" type="ORF">JJQ90_26230</name>
</gene>
<name>A0ABS6HHM4_9PROT</name>
<proteinExistence type="predicted"/>
<dbReference type="Pfam" id="PF03864">
    <property type="entry name" value="Phage_cap_E"/>
    <property type="match status" value="1"/>
</dbReference>
<reference evidence="1 2" key="1">
    <citation type="submission" date="2021-01" db="EMBL/GenBank/DDBJ databases">
        <title>Roseomonas sp. nov, a bacterium isolated from an oil production mixture in Yumen Oilfield.</title>
        <authorList>
            <person name="Wu D."/>
        </authorList>
    </citation>
    <scope>NUCLEOTIDE SEQUENCE [LARGE SCALE GENOMIC DNA]</scope>
    <source>
        <strain evidence="1 2">ROY-5-3</strain>
    </source>
</reference>
<sequence length="340" mass="37769">MNLFRTDAFSALELTSYVDRHPYAPTGLGSLGVFEDKPIRTTALAVEERNGQLIIIPTSDRGAPLKQRTTEKRKMRYFEVPRLAHADTIRSAELQNIREFGQETVLMQLQTEAARRLSGPTGLTMNMEVTWELHRLGAVQGILLDADGSTLFNWFAEFGVTQPAEVAFDLTGSSTGGTLRKKCAKVVRQMMRAAQGAWTPSTRVQAIVGDEFWDDLVAHPDVVQTYVNWNAAVDLRGGTAFQSMPFGGIDWMNYRGTDDNTTIAVASDKAKFFPVGAPGVFERALAPGESFDWVNTPGKPIYIQPIIDRDRNAEFTMEAYSYPLHICTRPGMLQRARKGA</sequence>
<dbReference type="InterPro" id="IPR005564">
    <property type="entry name" value="Major_capsid_GpE"/>
</dbReference>
<keyword evidence="2" id="KW-1185">Reference proteome</keyword>
<organism evidence="1 2">
    <name type="scientific">Falsiroseomonas oleicola</name>
    <dbReference type="NCBI Taxonomy" id="2801474"/>
    <lineage>
        <taxon>Bacteria</taxon>
        <taxon>Pseudomonadati</taxon>
        <taxon>Pseudomonadota</taxon>
        <taxon>Alphaproteobacteria</taxon>
        <taxon>Acetobacterales</taxon>
        <taxon>Roseomonadaceae</taxon>
        <taxon>Falsiroseomonas</taxon>
    </lineage>
</organism>
<dbReference type="Proteomes" id="UP000689967">
    <property type="component" value="Unassembled WGS sequence"/>
</dbReference>
<evidence type="ECO:0000313" key="1">
    <source>
        <dbReference type="EMBL" id="MBU8547242.1"/>
    </source>
</evidence>
<dbReference type="EMBL" id="JAERQM010000014">
    <property type="protein sequence ID" value="MBU8547242.1"/>
    <property type="molecule type" value="Genomic_DNA"/>
</dbReference>